<dbReference type="AlphaFoldDB" id="A0A372NXL2"/>
<feature type="signal peptide" evidence="1">
    <location>
        <begin position="1"/>
        <end position="19"/>
    </location>
</feature>
<accession>A0A372NXL2</accession>
<evidence type="ECO:0000256" key="1">
    <source>
        <dbReference type="SAM" id="SignalP"/>
    </source>
</evidence>
<feature type="chain" id="PRO_5017084362" evidence="1">
    <location>
        <begin position="20"/>
        <end position="204"/>
    </location>
</feature>
<evidence type="ECO:0000313" key="3">
    <source>
        <dbReference type="EMBL" id="RFZ94772.1"/>
    </source>
</evidence>
<dbReference type="PANTHER" id="PTHR14969:SF13">
    <property type="entry name" value="AT30094P"/>
    <property type="match status" value="1"/>
</dbReference>
<reference evidence="3 4" key="1">
    <citation type="submission" date="2018-08" db="EMBL/GenBank/DDBJ databases">
        <title>Mucilaginibacter sp. MYSH2.</title>
        <authorList>
            <person name="Seo T."/>
        </authorList>
    </citation>
    <scope>NUCLEOTIDE SEQUENCE [LARGE SCALE GENOMIC DNA]</scope>
    <source>
        <strain evidence="3 4">MYSH2</strain>
    </source>
</reference>
<protein>
    <submittedName>
        <fullName evidence="3">PAP2 family protein</fullName>
    </submittedName>
</protein>
<name>A0A372NXL2_9SPHI</name>
<dbReference type="RefSeq" id="WP_117390330.1">
    <property type="nucleotide sequence ID" value="NZ_QWDC01000001.1"/>
</dbReference>
<evidence type="ECO:0000313" key="4">
    <source>
        <dbReference type="Proteomes" id="UP000264217"/>
    </source>
</evidence>
<keyword evidence="4" id="KW-1185">Reference proteome</keyword>
<organism evidence="3 4">
    <name type="scientific">Mucilaginibacter conchicola</name>
    <dbReference type="NCBI Taxonomy" id="2303333"/>
    <lineage>
        <taxon>Bacteria</taxon>
        <taxon>Pseudomonadati</taxon>
        <taxon>Bacteroidota</taxon>
        <taxon>Sphingobacteriia</taxon>
        <taxon>Sphingobacteriales</taxon>
        <taxon>Sphingobacteriaceae</taxon>
        <taxon>Mucilaginibacter</taxon>
    </lineage>
</organism>
<dbReference type="CDD" id="cd01610">
    <property type="entry name" value="PAP2_like"/>
    <property type="match status" value="1"/>
</dbReference>
<dbReference type="Gene3D" id="1.20.144.10">
    <property type="entry name" value="Phosphatidic acid phosphatase type 2/haloperoxidase"/>
    <property type="match status" value="1"/>
</dbReference>
<feature type="domain" description="Phosphatidic acid phosphatase type 2/haloperoxidase" evidence="2">
    <location>
        <begin position="74"/>
        <end position="184"/>
    </location>
</feature>
<gene>
    <name evidence="3" type="ORF">D0C36_04340</name>
</gene>
<comment type="caution">
    <text evidence="3">The sequence shown here is derived from an EMBL/GenBank/DDBJ whole genome shotgun (WGS) entry which is preliminary data.</text>
</comment>
<dbReference type="Proteomes" id="UP000264217">
    <property type="component" value="Unassembled WGS sequence"/>
</dbReference>
<dbReference type="InterPro" id="IPR036938">
    <property type="entry name" value="PAP2/HPO_sf"/>
</dbReference>
<keyword evidence="1" id="KW-0732">Signal</keyword>
<dbReference type="SUPFAM" id="SSF48317">
    <property type="entry name" value="Acid phosphatase/Vanadium-dependent haloperoxidase"/>
    <property type="match status" value="1"/>
</dbReference>
<dbReference type="OrthoDB" id="9773582at2"/>
<dbReference type="SMART" id="SM00014">
    <property type="entry name" value="acidPPc"/>
    <property type="match status" value="1"/>
</dbReference>
<dbReference type="InterPro" id="IPR000326">
    <property type="entry name" value="PAP2/HPO"/>
</dbReference>
<sequence>MRFRLLFALLFLSVSTCLAQNWDAKLLASINPNQGESGTWRFVTNNAIPISVATPFAMFAVGSLSHDENLKKNALHTGFALLANGLITSGIKNTIQRQRPFLSNPGYIHLQGQTSGYSFPSGHTSTTFSLATSLSLSYPKWYVIAPSYAFAGATAYSRMYRGAHYPGDVLGGIIVGSGTAYLSWKLQKWFYRNNRVYAKSLEDK</sequence>
<dbReference type="EMBL" id="QWDC01000001">
    <property type="protein sequence ID" value="RFZ94772.1"/>
    <property type="molecule type" value="Genomic_DNA"/>
</dbReference>
<evidence type="ECO:0000259" key="2">
    <source>
        <dbReference type="SMART" id="SM00014"/>
    </source>
</evidence>
<dbReference type="Pfam" id="PF01569">
    <property type="entry name" value="PAP2"/>
    <property type="match status" value="1"/>
</dbReference>
<proteinExistence type="predicted"/>
<dbReference type="PANTHER" id="PTHR14969">
    <property type="entry name" value="SPHINGOSINE-1-PHOSPHATE PHOSPHOHYDROLASE"/>
    <property type="match status" value="1"/>
</dbReference>